<keyword evidence="1" id="KW-0347">Helicase</keyword>
<name>A0A2P2MVM4_RHIMU</name>
<dbReference type="GO" id="GO:0004386">
    <property type="term" value="F:helicase activity"/>
    <property type="evidence" value="ECO:0007669"/>
    <property type="project" value="UniProtKB-KW"/>
</dbReference>
<organism evidence="1">
    <name type="scientific">Rhizophora mucronata</name>
    <name type="common">Asiatic mangrove</name>
    <dbReference type="NCBI Taxonomy" id="61149"/>
    <lineage>
        <taxon>Eukaryota</taxon>
        <taxon>Viridiplantae</taxon>
        <taxon>Streptophyta</taxon>
        <taxon>Embryophyta</taxon>
        <taxon>Tracheophyta</taxon>
        <taxon>Spermatophyta</taxon>
        <taxon>Magnoliopsida</taxon>
        <taxon>eudicotyledons</taxon>
        <taxon>Gunneridae</taxon>
        <taxon>Pentapetalae</taxon>
        <taxon>rosids</taxon>
        <taxon>fabids</taxon>
        <taxon>Malpighiales</taxon>
        <taxon>Rhizophoraceae</taxon>
        <taxon>Rhizophora</taxon>
    </lineage>
</organism>
<proteinExistence type="predicted"/>
<accession>A0A2P2MVM4</accession>
<keyword evidence="1" id="KW-0547">Nucleotide-binding</keyword>
<dbReference type="EMBL" id="GGEC01053791">
    <property type="protein sequence ID" value="MBX34275.1"/>
    <property type="molecule type" value="Transcribed_RNA"/>
</dbReference>
<keyword evidence="1" id="KW-0067">ATP-binding</keyword>
<protein>
    <submittedName>
        <fullName evidence="1">DNA helicase INO80-like</fullName>
    </submittedName>
</protein>
<keyword evidence="1" id="KW-0378">Hydrolase</keyword>
<sequence>MPTTAIKQFSQRDLVFNRLIESLLPRAQLAVYCNLCFPSELRNHILFNSSKHERLQNCMQSVKLVLIQCTSMFCMVLNSFRKPLVELFMAVK</sequence>
<evidence type="ECO:0000313" key="1">
    <source>
        <dbReference type="EMBL" id="MBX34275.1"/>
    </source>
</evidence>
<reference evidence="1" key="1">
    <citation type="submission" date="2018-02" db="EMBL/GenBank/DDBJ databases">
        <title>Rhizophora mucronata_Transcriptome.</title>
        <authorList>
            <person name="Meera S.P."/>
            <person name="Sreeshan A."/>
            <person name="Augustine A."/>
        </authorList>
    </citation>
    <scope>NUCLEOTIDE SEQUENCE</scope>
    <source>
        <tissue evidence="1">Leaf</tissue>
    </source>
</reference>
<dbReference type="AlphaFoldDB" id="A0A2P2MVM4"/>